<evidence type="ECO:0000313" key="3">
    <source>
        <dbReference type="Proteomes" id="UP000037269"/>
    </source>
</evidence>
<dbReference type="RefSeq" id="WP_043064744.1">
    <property type="nucleotide sequence ID" value="NZ_BJOA01000050.1"/>
</dbReference>
<sequence length="87" mass="9971">MDINAIIKIVKDIPRDKWTDERTVKAAIRKAGRTSGKNFTEAELNKYAQQFKQLAKSRSPLSLIPLLLKNGISMDQINEIQKKMRSK</sequence>
<reference evidence="1 3" key="1">
    <citation type="submission" date="2015-07" db="EMBL/GenBank/DDBJ databases">
        <title>Fjat-14205 dsm 2895.</title>
        <authorList>
            <person name="Liu B."/>
            <person name="Wang J."/>
            <person name="Zhu Y."/>
            <person name="Liu G."/>
            <person name="Chen Q."/>
            <person name="Chen Z."/>
            <person name="Lan J."/>
            <person name="Che J."/>
            <person name="Ge C."/>
            <person name="Shi H."/>
            <person name="Pan Z."/>
            <person name="Liu X."/>
        </authorList>
    </citation>
    <scope>NUCLEOTIDE SEQUENCE [LARGE SCALE GENOMIC DNA]</scope>
    <source>
        <strain evidence="1 3">DSM 2895</strain>
    </source>
</reference>
<evidence type="ECO:0000313" key="2">
    <source>
        <dbReference type="EMBL" id="SDJ00047.1"/>
    </source>
</evidence>
<accession>A0A0D1Y224</accession>
<dbReference type="EMBL" id="FNED01000010">
    <property type="protein sequence ID" value="SDJ00047.1"/>
    <property type="molecule type" value="Genomic_DNA"/>
</dbReference>
<proteinExistence type="predicted"/>
<name>A0A0D1Y224_ANEMI</name>
<dbReference type="OrthoDB" id="2468607at2"/>
<protein>
    <submittedName>
        <fullName evidence="1">Uncharacterized protein</fullName>
    </submittedName>
</protein>
<evidence type="ECO:0000313" key="1">
    <source>
        <dbReference type="EMBL" id="KON97374.1"/>
    </source>
</evidence>
<dbReference type="PATRIC" id="fig|47500.12.peg.6083"/>
<dbReference type="Proteomes" id="UP000182836">
    <property type="component" value="Unassembled WGS sequence"/>
</dbReference>
<keyword evidence="3" id="KW-1185">Reference proteome</keyword>
<reference evidence="2 4" key="2">
    <citation type="submission" date="2016-10" db="EMBL/GenBank/DDBJ databases">
        <authorList>
            <person name="de Groot N.N."/>
        </authorList>
    </citation>
    <scope>NUCLEOTIDE SEQUENCE [LARGE SCALE GENOMIC DNA]</scope>
    <source>
        <strain evidence="2 4">DSM 2895</strain>
    </source>
</reference>
<dbReference type="AlphaFoldDB" id="A0A0D1Y224"/>
<dbReference type="EMBL" id="LGUG01000004">
    <property type="protein sequence ID" value="KON97374.1"/>
    <property type="molecule type" value="Genomic_DNA"/>
</dbReference>
<evidence type="ECO:0000313" key="4">
    <source>
        <dbReference type="Proteomes" id="UP000182836"/>
    </source>
</evidence>
<gene>
    <name evidence="1" type="ORF">AF333_19760</name>
    <name evidence="2" type="ORF">SAMN04487909_11076</name>
</gene>
<dbReference type="Proteomes" id="UP000037269">
    <property type="component" value="Unassembled WGS sequence"/>
</dbReference>
<organism evidence="1 3">
    <name type="scientific">Aneurinibacillus migulanus</name>
    <name type="common">Bacillus migulanus</name>
    <dbReference type="NCBI Taxonomy" id="47500"/>
    <lineage>
        <taxon>Bacteria</taxon>
        <taxon>Bacillati</taxon>
        <taxon>Bacillota</taxon>
        <taxon>Bacilli</taxon>
        <taxon>Bacillales</taxon>
        <taxon>Paenibacillaceae</taxon>
        <taxon>Aneurinibacillus group</taxon>
        <taxon>Aneurinibacillus</taxon>
    </lineage>
</organism>
<dbReference type="GeneID" id="42307392"/>